<dbReference type="Gene3D" id="2.60.40.10">
    <property type="entry name" value="Immunoglobulins"/>
    <property type="match status" value="1"/>
</dbReference>
<dbReference type="InterPro" id="IPR036179">
    <property type="entry name" value="Ig-like_dom_sf"/>
</dbReference>
<dbReference type="InterPro" id="IPR013783">
    <property type="entry name" value="Ig-like_fold"/>
</dbReference>
<dbReference type="InterPro" id="IPR007110">
    <property type="entry name" value="Ig-like_dom"/>
</dbReference>
<protein>
    <recommendedName>
        <fullName evidence="2">Ig-like domain-containing protein</fullName>
    </recommendedName>
</protein>
<evidence type="ECO:0000313" key="4">
    <source>
        <dbReference type="Proteomes" id="UP000694720"/>
    </source>
</evidence>
<dbReference type="Proteomes" id="UP000694720">
    <property type="component" value="Unplaced"/>
</dbReference>
<dbReference type="InterPro" id="IPR050150">
    <property type="entry name" value="IgV_Light_Chain"/>
</dbReference>
<reference evidence="3" key="1">
    <citation type="submission" date="2025-08" db="UniProtKB">
        <authorList>
            <consortium name="Ensembl"/>
        </authorList>
    </citation>
    <scope>IDENTIFICATION</scope>
</reference>
<dbReference type="PROSITE" id="PS50835">
    <property type="entry name" value="IG_LIKE"/>
    <property type="match status" value="1"/>
</dbReference>
<feature type="region of interest" description="Disordered" evidence="1">
    <location>
        <begin position="217"/>
        <end position="264"/>
    </location>
</feature>
<dbReference type="SMART" id="SM00409">
    <property type="entry name" value="IG"/>
    <property type="match status" value="1"/>
</dbReference>
<dbReference type="AlphaFoldDB" id="A0A8D0YUW0"/>
<proteinExistence type="predicted"/>
<dbReference type="PANTHER" id="PTHR23267">
    <property type="entry name" value="IMMUNOGLOBULIN LIGHT CHAIN"/>
    <property type="match status" value="1"/>
</dbReference>
<evidence type="ECO:0000259" key="2">
    <source>
        <dbReference type="PROSITE" id="PS50835"/>
    </source>
</evidence>
<dbReference type="InterPro" id="IPR013106">
    <property type="entry name" value="Ig_V-set"/>
</dbReference>
<name>A0A8D0YUW0_PIG</name>
<sequence>MRTSLLRIKRPRGPASLGLRGRAQGTSTMAWTPLLLPLLSLCTGYVASSKLTQPPGVSVSLGGTASITCQGANFGSYYAHWYQQKPGQSPELVIYEYPEIFLGFLERFSVSRTGDTATLTITGAQAEDEADYYCQVYDGGYHVHSDTGRGGSGTQTPCLAWGSLPPPQSSCSSALSSGGLSGPGPAPPGMDPPSSQDLGLPRERRRKEAALSCGGCCQGAEGRRGSGVRTCPRPRRGPESQERGALPEGAGLCGSTSPLGGPAG</sequence>
<evidence type="ECO:0000256" key="1">
    <source>
        <dbReference type="SAM" id="MobiDB-lite"/>
    </source>
</evidence>
<evidence type="ECO:0000313" key="3">
    <source>
        <dbReference type="Ensembl" id="ENSSSCP00035007283.1"/>
    </source>
</evidence>
<dbReference type="Pfam" id="PF07686">
    <property type="entry name" value="V-set"/>
    <property type="match status" value="1"/>
</dbReference>
<feature type="region of interest" description="Disordered" evidence="1">
    <location>
        <begin position="169"/>
        <end position="199"/>
    </location>
</feature>
<accession>A0A8D0YUW0</accession>
<dbReference type="Ensembl" id="ENSSSCT00035020318.1">
    <property type="protein sequence ID" value="ENSSSCP00035007283.1"/>
    <property type="gene ID" value="ENSSSCG00035015924.1"/>
</dbReference>
<dbReference type="InterPro" id="IPR003599">
    <property type="entry name" value="Ig_sub"/>
</dbReference>
<dbReference type="SUPFAM" id="SSF48726">
    <property type="entry name" value="Immunoglobulin"/>
    <property type="match status" value="1"/>
</dbReference>
<feature type="domain" description="Ig-like" evidence="2">
    <location>
        <begin position="37"/>
        <end position="136"/>
    </location>
</feature>
<organism evidence="3 4">
    <name type="scientific">Sus scrofa</name>
    <name type="common">Pig</name>
    <dbReference type="NCBI Taxonomy" id="9823"/>
    <lineage>
        <taxon>Eukaryota</taxon>
        <taxon>Metazoa</taxon>
        <taxon>Chordata</taxon>
        <taxon>Craniata</taxon>
        <taxon>Vertebrata</taxon>
        <taxon>Euteleostomi</taxon>
        <taxon>Mammalia</taxon>
        <taxon>Eutheria</taxon>
        <taxon>Laurasiatheria</taxon>
        <taxon>Artiodactyla</taxon>
        <taxon>Suina</taxon>
        <taxon>Suidae</taxon>
        <taxon>Sus</taxon>
    </lineage>
</organism>
<feature type="compositionally biased region" description="Low complexity" evidence="1">
    <location>
        <begin position="169"/>
        <end position="178"/>
    </location>
</feature>
<dbReference type="SMART" id="SM00406">
    <property type="entry name" value="IGv"/>
    <property type="match status" value="1"/>
</dbReference>